<keyword evidence="2" id="KW-0449">Lipoprotein</keyword>
<dbReference type="AlphaFoldDB" id="D9S5Z6"/>
<feature type="signal peptide" evidence="1">
    <location>
        <begin position="1"/>
        <end position="21"/>
    </location>
</feature>
<accession>D9S5Z6</accession>
<protein>
    <submittedName>
        <fullName evidence="2">Putative lipoprotein</fullName>
    </submittedName>
</protein>
<dbReference type="PROSITE" id="PS51257">
    <property type="entry name" value="PROKAR_LIPOPROTEIN"/>
    <property type="match status" value="1"/>
</dbReference>
<sequence length="239" mass="27114">MHVLKNKIVLALLVSVFAIMAGCAGSSNGSTNEPAETAAVRDAKVKAQESQKLAMLEEMYDLFKKSVENRAPSDILLDFLTDPSEAWLDELESHAKSYDATAMDTCQFYEAYAIVLYRLYEREHLWTVPDYRMLYLLLYDSGFLDLANHVKMGPFEVKNDRGSVGLASSPKVPIMLFNWDDTKWKLDLIETLPLITKGVEATAAKKNWTGAKLALYWLDKKYHLQYSRLDESLLEPIGF</sequence>
<feature type="chain" id="PRO_5003128007" evidence="1">
    <location>
        <begin position="22"/>
        <end position="239"/>
    </location>
</feature>
<gene>
    <name evidence="2" type="ordered locus">FSU_0404</name>
</gene>
<proteinExistence type="predicted"/>
<name>D9S5Z6_FIBSS</name>
<reference evidence="3" key="1">
    <citation type="submission" date="2010-08" db="EMBL/GenBank/DDBJ databases">
        <title>Complete sequence of Fibrobacter succinogenes subsp. succinogenes S85.</title>
        <authorList>
            <person name="Durkin A.S."/>
            <person name="Nelson K.E."/>
            <person name="Morrison M."/>
            <person name="Forsberg C.W."/>
            <person name="Wilson D.B."/>
            <person name="Russell J.B."/>
            <person name="Cann I.K.O."/>
            <person name="Mackie R.I."/>
            <person name="White B.A."/>
        </authorList>
    </citation>
    <scope>NUCLEOTIDE SEQUENCE [LARGE SCALE GENOMIC DNA]</scope>
    <source>
        <strain evidence="3">ATCC 19169 / S85</strain>
    </source>
</reference>
<dbReference type="EMBL" id="CP002158">
    <property type="protein sequence ID" value="ADL26477.1"/>
    <property type="molecule type" value="Genomic_DNA"/>
</dbReference>
<dbReference type="PATRIC" id="fig|59374.8.peg.395"/>
<dbReference type="KEGG" id="fsc:FSU_0404"/>
<keyword evidence="1" id="KW-0732">Signal</keyword>
<dbReference type="HOGENOM" id="CLU_1159709_0_0_0"/>
<evidence type="ECO:0000313" key="2">
    <source>
        <dbReference type="EMBL" id="ADL26477.1"/>
    </source>
</evidence>
<evidence type="ECO:0000256" key="1">
    <source>
        <dbReference type="SAM" id="SignalP"/>
    </source>
</evidence>
<dbReference type="Proteomes" id="UP000000517">
    <property type="component" value="Chromosome"/>
</dbReference>
<evidence type="ECO:0000313" key="3">
    <source>
        <dbReference type="Proteomes" id="UP000000517"/>
    </source>
</evidence>
<organism evidence="2 3">
    <name type="scientific">Fibrobacter succinogenes (strain ATCC 19169 / S85)</name>
    <dbReference type="NCBI Taxonomy" id="59374"/>
    <lineage>
        <taxon>Bacteria</taxon>
        <taxon>Pseudomonadati</taxon>
        <taxon>Fibrobacterota</taxon>
        <taxon>Fibrobacteria</taxon>
        <taxon>Fibrobacterales</taxon>
        <taxon>Fibrobacteraceae</taxon>
        <taxon>Fibrobacter</taxon>
    </lineage>
</organism>